<comment type="caution">
    <text evidence="1">The sequence shown here is derived from an EMBL/GenBank/DDBJ whole genome shotgun (WGS) entry which is preliminary data.</text>
</comment>
<evidence type="ECO:0000313" key="2">
    <source>
        <dbReference type="Proteomes" id="UP001151760"/>
    </source>
</evidence>
<keyword evidence="2" id="KW-1185">Reference proteome</keyword>
<protein>
    <submittedName>
        <fullName evidence="1">Uncharacterized protein</fullName>
    </submittedName>
</protein>
<name>A0ABQ4ZA83_9ASTR</name>
<evidence type="ECO:0000313" key="1">
    <source>
        <dbReference type="EMBL" id="GJS86777.1"/>
    </source>
</evidence>
<accession>A0ABQ4ZA83</accession>
<dbReference type="Proteomes" id="UP001151760">
    <property type="component" value="Unassembled WGS sequence"/>
</dbReference>
<reference evidence="1" key="1">
    <citation type="journal article" date="2022" name="Int. J. Mol. Sci.">
        <title>Draft Genome of Tanacetum Coccineum: Genomic Comparison of Closely Related Tanacetum-Family Plants.</title>
        <authorList>
            <person name="Yamashiro T."/>
            <person name="Shiraishi A."/>
            <person name="Nakayama K."/>
            <person name="Satake H."/>
        </authorList>
    </citation>
    <scope>NUCLEOTIDE SEQUENCE</scope>
</reference>
<dbReference type="EMBL" id="BQNB010011145">
    <property type="protein sequence ID" value="GJS86777.1"/>
    <property type="molecule type" value="Genomic_DNA"/>
</dbReference>
<organism evidence="1 2">
    <name type="scientific">Tanacetum coccineum</name>
    <dbReference type="NCBI Taxonomy" id="301880"/>
    <lineage>
        <taxon>Eukaryota</taxon>
        <taxon>Viridiplantae</taxon>
        <taxon>Streptophyta</taxon>
        <taxon>Embryophyta</taxon>
        <taxon>Tracheophyta</taxon>
        <taxon>Spermatophyta</taxon>
        <taxon>Magnoliopsida</taxon>
        <taxon>eudicotyledons</taxon>
        <taxon>Gunneridae</taxon>
        <taxon>Pentapetalae</taxon>
        <taxon>asterids</taxon>
        <taxon>campanulids</taxon>
        <taxon>Asterales</taxon>
        <taxon>Asteraceae</taxon>
        <taxon>Asteroideae</taxon>
        <taxon>Anthemideae</taxon>
        <taxon>Anthemidinae</taxon>
        <taxon>Tanacetum</taxon>
    </lineage>
</organism>
<sequence length="38" mass="4172">DKLTSEDKSLDLSAFKLSHLFFSLLSSGSSSCWRSYGA</sequence>
<feature type="non-terminal residue" evidence="1">
    <location>
        <position position="1"/>
    </location>
</feature>
<gene>
    <name evidence="1" type="ORF">Tco_0769413</name>
</gene>
<reference evidence="1" key="2">
    <citation type="submission" date="2022-01" db="EMBL/GenBank/DDBJ databases">
        <authorList>
            <person name="Yamashiro T."/>
            <person name="Shiraishi A."/>
            <person name="Satake H."/>
            <person name="Nakayama K."/>
        </authorList>
    </citation>
    <scope>NUCLEOTIDE SEQUENCE</scope>
</reference>
<proteinExistence type="predicted"/>